<evidence type="ECO:0000313" key="2">
    <source>
        <dbReference type="EMBL" id="GAA4450194.1"/>
    </source>
</evidence>
<sequence length="258" mass="27936">MGSTYYSCALTLLVAILSVGTGYGQTRSEATISNIQVDVDAQRVKITYDVAGIKAQDSVYIQAQGRTKGLLRVRTVSGDIGKRITPGTNKAVLWDYVRDGEPLNEEFKVTVNVKPFIPPTPGTLGGGPANALVSALLPGVGNIMVQPGKKIGLRPAITVAYGGLLIYGILQKSHSNQQYDKYMASQNEAAAQPFYDEANSAHQRYFLATRAAALIWAADVVYTFIRGTQNEKQRRADTVKLGLNLNRSIPVLSAQIKF</sequence>
<evidence type="ECO:0000256" key="1">
    <source>
        <dbReference type="SAM" id="Phobius"/>
    </source>
</evidence>
<comment type="caution">
    <text evidence="2">The sequence shown here is derived from an EMBL/GenBank/DDBJ whole genome shotgun (WGS) entry which is preliminary data.</text>
</comment>
<evidence type="ECO:0008006" key="4">
    <source>
        <dbReference type="Google" id="ProtNLM"/>
    </source>
</evidence>
<organism evidence="2 3">
    <name type="scientific">Nibrella saemangeumensis</name>
    <dbReference type="NCBI Taxonomy" id="1084526"/>
    <lineage>
        <taxon>Bacteria</taxon>
        <taxon>Pseudomonadati</taxon>
        <taxon>Bacteroidota</taxon>
        <taxon>Cytophagia</taxon>
        <taxon>Cytophagales</taxon>
        <taxon>Spirosomataceae</taxon>
        <taxon>Nibrella</taxon>
    </lineage>
</organism>
<accession>A0ABP8MK96</accession>
<dbReference type="Proteomes" id="UP001501175">
    <property type="component" value="Unassembled WGS sequence"/>
</dbReference>
<keyword evidence="1" id="KW-0472">Membrane</keyword>
<name>A0ABP8MK96_9BACT</name>
<feature type="transmembrane region" description="Helical" evidence="1">
    <location>
        <begin position="205"/>
        <end position="225"/>
    </location>
</feature>
<reference evidence="3" key="1">
    <citation type="journal article" date="2019" name="Int. J. Syst. Evol. Microbiol.">
        <title>The Global Catalogue of Microorganisms (GCM) 10K type strain sequencing project: providing services to taxonomists for standard genome sequencing and annotation.</title>
        <authorList>
            <consortium name="The Broad Institute Genomics Platform"/>
            <consortium name="The Broad Institute Genome Sequencing Center for Infectious Disease"/>
            <person name="Wu L."/>
            <person name="Ma J."/>
        </authorList>
    </citation>
    <scope>NUCLEOTIDE SEQUENCE [LARGE SCALE GENOMIC DNA]</scope>
    <source>
        <strain evidence="3">JCM 17927</strain>
    </source>
</reference>
<gene>
    <name evidence="2" type="ORF">GCM10023189_10540</name>
</gene>
<keyword evidence="1" id="KW-0812">Transmembrane</keyword>
<keyword evidence="1" id="KW-1133">Transmembrane helix</keyword>
<dbReference type="RefSeq" id="WP_345241309.1">
    <property type="nucleotide sequence ID" value="NZ_BAABHD010000010.1"/>
</dbReference>
<proteinExistence type="predicted"/>
<evidence type="ECO:0000313" key="3">
    <source>
        <dbReference type="Proteomes" id="UP001501175"/>
    </source>
</evidence>
<protein>
    <recommendedName>
        <fullName evidence="4">DUF5683 domain-containing protein</fullName>
    </recommendedName>
</protein>
<dbReference type="EMBL" id="BAABHD010000010">
    <property type="protein sequence ID" value="GAA4450194.1"/>
    <property type="molecule type" value="Genomic_DNA"/>
</dbReference>
<keyword evidence="3" id="KW-1185">Reference proteome</keyword>